<dbReference type="InterPro" id="IPR013815">
    <property type="entry name" value="ATP_grasp_subdomain_1"/>
</dbReference>
<proteinExistence type="predicted"/>
<dbReference type="KEGG" id="neq:NEQ406"/>
<dbReference type="STRING" id="228908.NEQ406"/>
<dbReference type="EnsemblBacteria" id="AAR39251">
    <property type="protein sequence ID" value="AAR39251"/>
    <property type="gene ID" value="NEQ406"/>
</dbReference>
<dbReference type="AlphaFoldDB" id="Q74ME7"/>
<protein>
    <submittedName>
        <fullName evidence="1">NEQ406</fullName>
    </submittedName>
</protein>
<keyword evidence="2" id="KW-1185">Reference proteome</keyword>
<dbReference type="EMBL" id="AE017199">
    <property type="protein sequence ID" value="AAR39251.1"/>
    <property type="molecule type" value="Genomic_DNA"/>
</dbReference>
<dbReference type="SUPFAM" id="SSF56059">
    <property type="entry name" value="Glutathione synthetase ATP-binding domain-like"/>
    <property type="match status" value="1"/>
</dbReference>
<evidence type="ECO:0000313" key="2">
    <source>
        <dbReference type="Proteomes" id="UP000000578"/>
    </source>
</evidence>
<organism evidence="1 2">
    <name type="scientific">Nanoarchaeum equitans (strain Kin4-M)</name>
    <dbReference type="NCBI Taxonomy" id="228908"/>
    <lineage>
        <taxon>Archaea</taxon>
        <taxon>Nanobdellota</taxon>
        <taxon>Candidatus Nanoarchaeia</taxon>
        <taxon>Nanoarchaeales</taxon>
        <taxon>Nanoarchaeaceae</taxon>
        <taxon>Nanoarchaeum</taxon>
    </lineage>
</organism>
<dbReference type="Gene3D" id="3.30.470.20">
    <property type="entry name" value="ATP-grasp fold, B domain"/>
    <property type="match status" value="1"/>
</dbReference>
<evidence type="ECO:0000313" key="1">
    <source>
        <dbReference type="EMBL" id="AAR39251.1"/>
    </source>
</evidence>
<accession>Q74ME7</accession>
<name>Q74ME7_NANEQ</name>
<dbReference type="Proteomes" id="UP000000578">
    <property type="component" value="Chromosome"/>
</dbReference>
<dbReference type="Gene3D" id="3.30.1490.20">
    <property type="entry name" value="ATP-grasp fold, A domain"/>
    <property type="match status" value="1"/>
</dbReference>
<dbReference type="HOGENOM" id="CLU_938809_0_0_2"/>
<reference evidence="1 2" key="1">
    <citation type="journal article" date="2003" name="Proc. Natl. Acad. Sci. U.S.A.">
        <title>The genome of Nanoarchaeum equitans: insights into early archaeal evolution and derived parasitism.</title>
        <authorList>
            <person name="Waters E."/>
            <person name="Hohn M.J."/>
            <person name="Ahel I."/>
            <person name="Graham D.E."/>
            <person name="Adams M.D."/>
            <person name="Barnstead M."/>
            <person name="Beeson K.Y."/>
            <person name="Bibbs L."/>
            <person name="Bolanos R."/>
            <person name="Keller M."/>
            <person name="Kretz K."/>
            <person name="Lin X."/>
            <person name="Mathur E."/>
            <person name="Ni J."/>
            <person name="Podar M."/>
            <person name="Richardson T."/>
            <person name="Sutton G.G."/>
            <person name="Simon M."/>
            <person name="Soll D."/>
            <person name="Stetter K.O."/>
            <person name="Short J.M."/>
            <person name="Noordewier M."/>
        </authorList>
    </citation>
    <scope>NUCLEOTIDE SEQUENCE [LARGE SCALE GENOMIC DNA]</scope>
    <source>
        <strain evidence="1 2">Kin4-M</strain>
    </source>
</reference>
<gene>
    <name evidence="1" type="ordered locus">NEQ406</name>
</gene>
<dbReference type="GO" id="GO:0005524">
    <property type="term" value="F:ATP binding"/>
    <property type="evidence" value="ECO:0007669"/>
    <property type="project" value="InterPro"/>
</dbReference>
<dbReference type="BioCyc" id="NEQU228908:GJB6-434-MONOMER"/>
<sequence>MIPLKEAYKYKELVGNKAYYLSLVKQKFLTPNGFVVTLEDNDYTIEKALNQYNYRFYSIRSSSFDEDTKEKANAGKYESYIRVPKRKALFYIKKIQEKGIPVLVTKYIKAQYHGVGFVYNKTIIELSKRFATEESDVIYIDGKRIYKNLDLFNKKVDSLLDRIKNKINEIRKYMGFDIDIEFAYNKRLYVLQVRPITKTIPENPNIIVISPGIMEGPVKYIKSEKDKIEGIIYVNRLYYWLSKYLDKIKGIIVKEPTFLSHLAINLRENNIPCVALDFVPKYVRINTYKGIFEYEK</sequence>
<dbReference type="Gene3D" id="3.50.30.10">
    <property type="entry name" value="Phosphohistidine domain"/>
    <property type="match status" value="1"/>
</dbReference>